<dbReference type="GeneID" id="22573931"/>
<reference evidence="1 2" key="1">
    <citation type="journal article" date="2015" name="Sci. Rep.">
        <title>The genome of Leishmania panamensis: insights into genomics of the L. (Viannia) subgenus.</title>
        <authorList>
            <person name="Llanes A."/>
            <person name="Restrepo C.M."/>
            <person name="Vecchio G.D."/>
            <person name="Anguizola F.J."/>
            <person name="Lleonart R."/>
        </authorList>
    </citation>
    <scope>NUCLEOTIDE SEQUENCE [LARGE SCALE GENOMIC DNA]</scope>
    <source>
        <strain evidence="1 2">MHOM/PA/94/PSC-1</strain>
    </source>
</reference>
<accession>A0A088RMH0</accession>
<proteinExistence type="predicted"/>
<keyword evidence="2" id="KW-1185">Reference proteome</keyword>
<organism evidence="1 2">
    <name type="scientific">Leishmania panamensis</name>
    <dbReference type="NCBI Taxonomy" id="5679"/>
    <lineage>
        <taxon>Eukaryota</taxon>
        <taxon>Discoba</taxon>
        <taxon>Euglenozoa</taxon>
        <taxon>Kinetoplastea</taxon>
        <taxon>Metakinetoplastina</taxon>
        <taxon>Trypanosomatida</taxon>
        <taxon>Trypanosomatidae</taxon>
        <taxon>Leishmaniinae</taxon>
        <taxon>Leishmania</taxon>
        <taxon>Leishmania guyanensis species complex</taxon>
    </lineage>
</organism>
<dbReference type="OrthoDB" id="247569at2759"/>
<name>A0A088RMH0_LEIPA</name>
<gene>
    <name evidence="1" type="ORF">LPMP_180410</name>
</gene>
<dbReference type="EMBL" id="CP009387">
    <property type="protein sequence ID" value="AIN97222.1"/>
    <property type="molecule type" value="Genomic_DNA"/>
</dbReference>
<dbReference type="KEGG" id="lpan:LPMP_180410"/>
<dbReference type="VEuPathDB" id="TriTrypDB:LPAL13_000038700"/>
<sequence length="137" mass="15772">MQMRRLVCALRCHAAPVNILVSLSSPPSAPVLALFMPMRPFVQGGPPVPKKDIEKKRKRYLISPHTEEMEAKYQRRQREVHEYFATHEPNCPEPLPENGFVKGQFGMRRRYYVDCRDKIDPHALGNAVDEGTNAMRK</sequence>
<dbReference type="eggNOG" id="ENOG502S88P">
    <property type="taxonomic scope" value="Eukaryota"/>
</dbReference>
<dbReference type="RefSeq" id="XP_010697875.1">
    <property type="nucleotide sequence ID" value="XM_010699573.1"/>
</dbReference>
<evidence type="ECO:0000313" key="1">
    <source>
        <dbReference type="EMBL" id="AIN97222.1"/>
    </source>
</evidence>
<evidence type="ECO:0000313" key="2">
    <source>
        <dbReference type="Proteomes" id="UP000063063"/>
    </source>
</evidence>
<dbReference type="Proteomes" id="UP000063063">
    <property type="component" value="Chromosome 18"/>
</dbReference>
<dbReference type="VEuPathDB" id="TriTrypDB:LPMP_180410"/>
<dbReference type="AlphaFoldDB" id="A0A088RMH0"/>
<protein>
    <submittedName>
        <fullName evidence="1">Uncharacterized protein</fullName>
    </submittedName>
</protein>